<dbReference type="OrthoDB" id="899412at2759"/>
<reference evidence="1" key="1">
    <citation type="submission" date="2020-07" db="EMBL/GenBank/DDBJ databases">
        <title>Ethylene signaling mediates host invasion by parasitic plants.</title>
        <authorList>
            <person name="Yoshida S."/>
        </authorList>
    </citation>
    <scope>NUCLEOTIDE SEQUENCE</scope>
    <source>
        <strain evidence="1">Okayama</strain>
    </source>
</reference>
<protein>
    <submittedName>
        <fullName evidence="1">Uncharacterized protein</fullName>
    </submittedName>
</protein>
<gene>
    <name evidence="1" type="ORF">PHJA_002466600</name>
</gene>
<evidence type="ECO:0000313" key="1">
    <source>
        <dbReference type="EMBL" id="GFQ03228.1"/>
    </source>
</evidence>
<keyword evidence="2" id="KW-1185">Reference proteome</keyword>
<organism evidence="1 2">
    <name type="scientific">Phtheirospermum japonicum</name>
    <dbReference type="NCBI Taxonomy" id="374723"/>
    <lineage>
        <taxon>Eukaryota</taxon>
        <taxon>Viridiplantae</taxon>
        <taxon>Streptophyta</taxon>
        <taxon>Embryophyta</taxon>
        <taxon>Tracheophyta</taxon>
        <taxon>Spermatophyta</taxon>
        <taxon>Magnoliopsida</taxon>
        <taxon>eudicotyledons</taxon>
        <taxon>Gunneridae</taxon>
        <taxon>Pentapetalae</taxon>
        <taxon>asterids</taxon>
        <taxon>lamiids</taxon>
        <taxon>Lamiales</taxon>
        <taxon>Orobanchaceae</taxon>
        <taxon>Orobanchaceae incertae sedis</taxon>
        <taxon>Phtheirospermum</taxon>
    </lineage>
</organism>
<dbReference type="EMBL" id="BMAC01000810">
    <property type="protein sequence ID" value="GFQ03228.1"/>
    <property type="molecule type" value="Genomic_DNA"/>
</dbReference>
<name>A0A830CRN9_9LAMI</name>
<sequence length="96" mass="10683">MLNLERVNGWEEFMMAKFLSYYPTLLPVRDNLLASDYVPTLSNALTLLNLHGPTLSLCLLEVRAPLVVVVMELMPLRVTTLASTLAIPIMPLRSVG</sequence>
<dbReference type="AlphaFoldDB" id="A0A830CRN9"/>
<evidence type="ECO:0000313" key="2">
    <source>
        <dbReference type="Proteomes" id="UP000653305"/>
    </source>
</evidence>
<comment type="caution">
    <text evidence="1">The sequence shown here is derived from an EMBL/GenBank/DDBJ whole genome shotgun (WGS) entry which is preliminary data.</text>
</comment>
<dbReference type="Proteomes" id="UP000653305">
    <property type="component" value="Unassembled WGS sequence"/>
</dbReference>
<proteinExistence type="predicted"/>
<accession>A0A830CRN9</accession>